<gene>
    <name evidence="1" type="ORF">TSPI_04429</name>
</gene>
<comment type="caution">
    <text evidence="1">The sequence shown here is derived from an EMBL/GenBank/DDBJ whole genome shotgun (WGS) entry which is preliminary data.</text>
</comment>
<evidence type="ECO:0000313" key="2">
    <source>
        <dbReference type="Proteomes" id="UP001558632"/>
    </source>
</evidence>
<keyword evidence="1" id="KW-0547">Nucleotide-binding</keyword>
<protein>
    <submittedName>
        <fullName evidence="1">ATP-dependent DNA helicase</fullName>
    </submittedName>
</protein>
<organism evidence="1 2">
    <name type="scientific">Trichinella spiralis</name>
    <name type="common">Trichina worm</name>
    <dbReference type="NCBI Taxonomy" id="6334"/>
    <lineage>
        <taxon>Eukaryota</taxon>
        <taxon>Metazoa</taxon>
        <taxon>Ecdysozoa</taxon>
        <taxon>Nematoda</taxon>
        <taxon>Enoplea</taxon>
        <taxon>Dorylaimia</taxon>
        <taxon>Trichinellida</taxon>
        <taxon>Trichinellidae</taxon>
        <taxon>Trichinella</taxon>
    </lineage>
</organism>
<dbReference type="GO" id="GO:0004386">
    <property type="term" value="F:helicase activity"/>
    <property type="evidence" value="ECO:0007669"/>
    <property type="project" value="UniProtKB-KW"/>
</dbReference>
<keyword evidence="1" id="KW-0378">Hydrolase</keyword>
<keyword evidence="1" id="KW-0067">ATP-binding</keyword>
<evidence type="ECO:0000313" key="1">
    <source>
        <dbReference type="EMBL" id="KAL1245977.1"/>
    </source>
</evidence>
<keyword evidence="2" id="KW-1185">Reference proteome</keyword>
<dbReference type="Proteomes" id="UP001558632">
    <property type="component" value="Unassembled WGS sequence"/>
</dbReference>
<reference evidence="1 2" key="1">
    <citation type="submission" date="2024-07" db="EMBL/GenBank/DDBJ databases">
        <title>Enhanced genomic and transcriptomic resources for Trichinella pseudospiralis and T. spiralis underpin the discovery of pronounced molecular differences between stages and species.</title>
        <authorList>
            <person name="Pasi K.K."/>
            <person name="La Rosa G."/>
            <person name="Gomez-Morales M.A."/>
            <person name="Tosini F."/>
            <person name="Sumanam S."/>
            <person name="Young N.D."/>
            <person name="Chang B.C."/>
            <person name="Robin G.B."/>
        </authorList>
    </citation>
    <scope>NUCLEOTIDE SEQUENCE [LARGE SCALE GENOMIC DNA]</scope>
    <source>
        <strain evidence="1">ISS534</strain>
    </source>
</reference>
<accession>A0ABR3KZP5</accession>
<proteinExistence type="predicted"/>
<sequence length="81" mass="9434">MCIIAGRWSAARLKAREVEFSMFVNVDDSICILDVYTCSLEHVCRQEKNSALYLGNKLRDYWRNFDRGARKTDLRLVADTD</sequence>
<dbReference type="EMBL" id="JBEUSY010000043">
    <property type="protein sequence ID" value="KAL1245977.1"/>
    <property type="molecule type" value="Genomic_DNA"/>
</dbReference>
<name>A0ABR3KZP5_TRISP</name>
<keyword evidence="1" id="KW-0347">Helicase</keyword>